<dbReference type="CDD" id="cd24134">
    <property type="entry name" value="ASKHA_NBD_OSGEPL1_QRI7_euk"/>
    <property type="match status" value="1"/>
</dbReference>
<accession>A0A0L7L6I4</accession>
<sequence length="413" mass="46083">MLKLKRTFYKNLLNLNTFRRITISNTRIKQPGTCNILGIETSCDDTGCAIINDRGELLSEAIHSQHLLHLRNGGIIPDVAQDLHRANIEPVVSQTLEKAQLSMEDISAIAVTLKPGLALSLVVGMKYAKHLARQHNKPIIPIHHMEAHALVARMQHDVTFPFLVLLISGGHCLLAVVQDVNSFQLLGESMDCAPGEVFDKVARRMKLRNVPEYSKLSGGHAIEIAATKATNPDMFKMALPLADYKDCNFSFNGLKTSTLLHLHRKEKEHQTVADQLIPEANDLCAAMLMATTRHLLHRTQRAMQFCEINKLIVNRKQLVVSGGVACNNYIFNSLKILCDEAGYEIFRPVPKLCTDNGVMVAWNGLEKWRQNIDIITNMNALDIQAASPLGENLIPEVQKAKLITKLIKIQQKC</sequence>
<gene>
    <name evidence="12" type="ORF">OBRU01_14479</name>
</gene>
<dbReference type="InterPro" id="IPR000905">
    <property type="entry name" value="Gcp-like_dom"/>
</dbReference>
<dbReference type="EC" id="2.3.1.234" evidence="2"/>
<evidence type="ECO:0000256" key="10">
    <source>
        <dbReference type="HAMAP-Rule" id="MF_03179"/>
    </source>
</evidence>
<dbReference type="InterPro" id="IPR017861">
    <property type="entry name" value="KAE1/TsaD"/>
</dbReference>
<comment type="cofactor">
    <cofactor evidence="10">
        <name>a divalent metal cation</name>
        <dbReference type="ChEBI" id="CHEBI:60240"/>
    </cofactor>
    <text evidence="10">Binds 1 divalent metal cation per subunit.</text>
</comment>
<evidence type="ECO:0000259" key="11">
    <source>
        <dbReference type="Pfam" id="PF00814"/>
    </source>
</evidence>
<comment type="caution">
    <text evidence="12">The sequence shown here is derived from an EMBL/GenBank/DDBJ whole genome shotgun (WGS) entry which is preliminary data.</text>
</comment>
<dbReference type="Gene3D" id="3.30.420.40">
    <property type="match status" value="2"/>
</dbReference>
<comment type="subcellular location">
    <subcellularLocation>
        <location evidence="1 10">Mitochondrion</location>
    </subcellularLocation>
</comment>
<evidence type="ECO:0000313" key="12">
    <source>
        <dbReference type="EMBL" id="KOB71010.1"/>
    </source>
</evidence>
<reference evidence="12 13" key="1">
    <citation type="journal article" date="2015" name="Genome Biol. Evol.">
        <title>The genome of winter moth (Operophtera brumata) provides a genomic perspective on sexual dimorphism and phenology.</title>
        <authorList>
            <person name="Derks M.F."/>
            <person name="Smit S."/>
            <person name="Salis L."/>
            <person name="Schijlen E."/>
            <person name="Bossers A."/>
            <person name="Mateman C."/>
            <person name="Pijl A.S."/>
            <person name="de Ridder D."/>
            <person name="Groenen M.A."/>
            <person name="Visser M.E."/>
            <person name="Megens H.J."/>
        </authorList>
    </citation>
    <scope>NUCLEOTIDE SEQUENCE [LARGE SCALE GENOMIC DNA]</scope>
    <source>
        <strain evidence="12">WM2013NL</strain>
        <tissue evidence="12">Head and thorax</tissue>
    </source>
</reference>
<dbReference type="InterPro" id="IPR043129">
    <property type="entry name" value="ATPase_NBD"/>
</dbReference>
<dbReference type="EMBL" id="JTDY01002647">
    <property type="protein sequence ID" value="KOB71010.1"/>
    <property type="molecule type" value="Genomic_DNA"/>
</dbReference>
<evidence type="ECO:0000313" key="13">
    <source>
        <dbReference type="Proteomes" id="UP000037510"/>
    </source>
</evidence>
<keyword evidence="8 10" id="KW-0012">Acyltransferase</keyword>
<name>A0A0L7L6I4_OPEBR</name>
<dbReference type="InterPro" id="IPR022450">
    <property type="entry name" value="TsaD"/>
</dbReference>
<dbReference type="GO" id="GO:0002949">
    <property type="term" value="P:tRNA threonylcarbamoyladenosine modification"/>
    <property type="evidence" value="ECO:0007669"/>
    <property type="project" value="UniProtKB-UniRule"/>
</dbReference>
<dbReference type="GO" id="GO:0061711">
    <property type="term" value="F:tRNA N(6)-L-threonylcarbamoyladenine synthase activity"/>
    <property type="evidence" value="ECO:0007669"/>
    <property type="project" value="UniProtKB-EC"/>
</dbReference>
<comment type="function">
    <text evidence="10">Required for the formation of a threonylcarbamoyl group on adenosine at position 37 (t(6)A37) in mitochondrial tRNAs that read codons beginning with adenine. Probably involved in the transfer of the threonylcarbamoyl moiety of threonylcarbamoyl-AMP (TC-AMP) to the N6 group of A37. Involved in mitochondrial genome maintenance.</text>
</comment>
<protein>
    <recommendedName>
        <fullName evidence="2">N(6)-L-threonylcarbamoyladenine synthase</fullName>
        <ecNumber evidence="2">2.3.1.234</ecNumber>
    </recommendedName>
</protein>
<dbReference type="AlphaFoldDB" id="A0A0L7L6I4"/>
<evidence type="ECO:0000256" key="9">
    <source>
        <dbReference type="ARBA" id="ARBA00048117"/>
    </source>
</evidence>
<evidence type="ECO:0000256" key="4">
    <source>
        <dbReference type="ARBA" id="ARBA00022694"/>
    </source>
</evidence>
<feature type="domain" description="Gcp-like" evidence="11">
    <location>
        <begin position="56"/>
        <end position="362"/>
    </location>
</feature>
<keyword evidence="6" id="KW-0809">Transit peptide</keyword>
<dbReference type="NCBIfam" id="TIGR00329">
    <property type="entry name" value="gcp_kae1"/>
    <property type="match status" value="1"/>
</dbReference>
<evidence type="ECO:0000256" key="1">
    <source>
        <dbReference type="ARBA" id="ARBA00004173"/>
    </source>
</evidence>
<comment type="subunit">
    <text evidence="10">Homodimer.</text>
</comment>
<dbReference type="GO" id="GO:0046872">
    <property type="term" value="F:metal ion binding"/>
    <property type="evidence" value="ECO:0007669"/>
    <property type="project" value="UniProtKB-KW"/>
</dbReference>
<evidence type="ECO:0000256" key="5">
    <source>
        <dbReference type="ARBA" id="ARBA00022723"/>
    </source>
</evidence>
<dbReference type="PANTHER" id="PTHR11735">
    <property type="entry name" value="TRNA N6-ADENOSINE THREONYLCARBAMOYLTRANSFERASE"/>
    <property type="match status" value="1"/>
</dbReference>
<evidence type="ECO:0000256" key="7">
    <source>
        <dbReference type="ARBA" id="ARBA00023128"/>
    </source>
</evidence>
<keyword evidence="4 10" id="KW-0819">tRNA processing</keyword>
<dbReference type="PRINTS" id="PR00789">
    <property type="entry name" value="OSIALOPTASE"/>
</dbReference>
<proteinExistence type="inferred from homology"/>
<evidence type="ECO:0000256" key="8">
    <source>
        <dbReference type="ARBA" id="ARBA00023315"/>
    </source>
</evidence>
<evidence type="ECO:0000256" key="3">
    <source>
        <dbReference type="ARBA" id="ARBA00022679"/>
    </source>
</evidence>
<dbReference type="GO" id="GO:0005739">
    <property type="term" value="C:mitochondrion"/>
    <property type="evidence" value="ECO:0007669"/>
    <property type="project" value="UniProtKB-SubCell"/>
</dbReference>
<dbReference type="PANTHER" id="PTHR11735:SF6">
    <property type="entry name" value="TRNA N6-ADENOSINE THREONYLCARBAMOYLTRANSFERASE, MITOCHONDRIAL"/>
    <property type="match status" value="1"/>
</dbReference>
<dbReference type="STRING" id="104452.A0A0L7L6I4"/>
<keyword evidence="5 10" id="KW-0479">Metal-binding</keyword>
<keyword evidence="3 10" id="KW-0808">Transferase</keyword>
<dbReference type="FunFam" id="3.30.420.40:FF:000083">
    <property type="entry name" value="Probable tRNA N6-adenosine threonylcarbamoyltransferase, mitochondrial"/>
    <property type="match status" value="1"/>
</dbReference>
<keyword evidence="13" id="KW-1185">Reference proteome</keyword>
<comment type="similarity">
    <text evidence="10">Belongs to the KAE1 / TsaD family.</text>
</comment>
<dbReference type="NCBIfam" id="TIGR03723">
    <property type="entry name" value="T6A_TsaD_YgjD"/>
    <property type="match status" value="1"/>
</dbReference>
<organism evidence="12 13">
    <name type="scientific">Operophtera brumata</name>
    <name type="common">Winter moth</name>
    <name type="synonym">Phalaena brumata</name>
    <dbReference type="NCBI Taxonomy" id="104452"/>
    <lineage>
        <taxon>Eukaryota</taxon>
        <taxon>Metazoa</taxon>
        <taxon>Ecdysozoa</taxon>
        <taxon>Arthropoda</taxon>
        <taxon>Hexapoda</taxon>
        <taxon>Insecta</taxon>
        <taxon>Pterygota</taxon>
        <taxon>Neoptera</taxon>
        <taxon>Endopterygota</taxon>
        <taxon>Lepidoptera</taxon>
        <taxon>Glossata</taxon>
        <taxon>Ditrysia</taxon>
        <taxon>Geometroidea</taxon>
        <taxon>Geometridae</taxon>
        <taxon>Larentiinae</taxon>
        <taxon>Operophtera</taxon>
    </lineage>
</organism>
<comment type="catalytic activity">
    <reaction evidence="9 10">
        <text>L-threonylcarbamoyladenylate + adenosine(37) in tRNA = N(6)-L-threonylcarbamoyladenosine(37) in tRNA + AMP + H(+)</text>
        <dbReference type="Rhea" id="RHEA:37059"/>
        <dbReference type="Rhea" id="RHEA-COMP:10162"/>
        <dbReference type="Rhea" id="RHEA-COMP:10163"/>
        <dbReference type="ChEBI" id="CHEBI:15378"/>
        <dbReference type="ChEBI" id="CHEBI:73682"/>
        <dbReference type="ChEBI" id="CHEBI:74411"/>
        <dbReference type="ChEBI" id="CHEBI:74418"/>
        <dbReference type="ChEBI" id="CHEBI:456215"/>
        <dbReference type="EC" id="2.3.1.234"/>
    </reaction>
</comment>
<keyword evidence="7 10" id="KW-0496">Mitochondrion</keyword>
<dbReference type="Proteomes" id="UP000037510">
    <property type="component" value="Unassembled WGS sequence"/>
</dbReference>
<dbReference type="SUPFAM" id="SSF53067">
    <property type="entry name" value="Actin-like ATPase domain"/>
    <property type="match status" value="1"/>
</dbReference>
<dbReference type="Pfam" id="PF00814">
    <property type="entry name" value="TsaD"/>
    <property type="match status" value="1"/>
</dbReference>
<evidence type="ECO:0000256" key="6">
    <source>
        <dbReference type="ARBA" id="ARBA00022946"/>
    </source>
</evidence>
<dbReference type="HAMAP" id="MF_01445">
    <property type="entry name" value="TsaD"/>
    <property type="match status" value="1"/>
</dbReference>
<evidence type="ECO:0000256" key="2">
    <source>
        <dbReference type="ARBA" id="ARBA00012156"/>
    </source>
</evidence>